<evidence type="ECO:0000256" key="2">
    <source>
        <dbReference type="SAM" id="Phobius"/>
    </source>
</evidence>
<comment type="caution">
    <text evidence="4">The sequence shown here is derived from an EMBL/GenBank/DDBJ whole genome shotgun (WGS) entry which is preliminary data.</text>
</comment>
<evidence type="ECO:0000256" key="1">
    <source>
        <dbReference type="ARBA" id="ARBA00022801"/>
    </source>
</evidence>
<organism evidence="4 5">
    <name type="scientific">Candidatus Megaera venefica</name>
    <dbReference type="NCBI Taxonomy" id="2055910"/>
    <lineage>
        <taxon>Bacteria</taxon>
        <taxon>Pseudomonadati</taxon>
        <taxon>Pseudomonadota</taxon>
        <taxon>Alphaproteobacteria</taxon>
        <taxon>Rickettsiales</taxon>
        <taxon>Rickettsiaceae</taxon>
        <taxon>Candidatus Megaera</taxon>
    </lineage>
</organism>
<evidence type="ECO:0000313" key="5">
    <source>
        <dbReference type="Proteomes" id="UP001291687"/>
    </source>
</evidence>
<dbReference type="PANTHER" id="PTHR42776:SF27">
    <property type="entry name" value="DIPEPTIDYL PEPTIDASE FAMILY MEMBER 6"/>
    <property type="match status" value="1"/>
</dbReference>
<feature type="domain" description="Peptidase S9 prolyl oligopeptidase catalytic" evidence="3">
    <location>
        <begin position="456"/>
        <end position="671"/>
    </location>
</feature>
<proteinExistence type="predicted"/>
<keyword evidence="2" id="KW-0472">Membrane</keyword>
<sequence length="703" mass="79741">MRNFDYSICNIKVEKMVLKRLFTVIVILSLVIYLILLYNRDRSGTSIKQGDEMIKEDDLISRDVLFGNPDRIATRISKDGKLISYIAPKDGVLNIWVAPIDKLQEAKVITNETQRGIRSYFWANDNSHIIYAQDKKGDENWRLYSVNVTTNEQKDLTPSDGVRASVLKLSDKYSNEILILINNRVPEYFDIYKVNIDTGKRDLVYENTGQYASFIADDDFKIRVGYKMLPSGEGEVYLFENGNIEKAELFQKILIEDMLTTNPLHISSDGMKLFMTDSVGRNTAALMEVDLATNARKVIYENEKADIDDYLVDTKSKMIQGVATNYLRKEWTIIDSKIAADLEYLKTIEDGDLEILSRTYEDDKWIVVFSKSDSPFRYYLYDRTKHEAQFLFVSNTNQEGLPFSKMYPQNIKSRDNLDLVSYLTIPRWLDDGKGIPIKTIPLVLYVHGGPNARDSWGFSPVVQWLANRGYAVLNINYRGSTGFGKNFTNAGDGEWARKMQDDLADGVQWAVNNKITEKDKIVIMGGSYGGYAALVGMTMTPDMYVAGIDIVGPSNLETLLKSIPPYWKPQIAHLIKIVGASPDTEEGRDFLKERSPLSFAKNIKKPLLIVQGANDPRVKQDESDQIVEAMKKLSIPVVYLLYPDEGHGLARPENRLSMYANAEVFLANFAGGRFIPHNNNFPGSSVVVKEGSDITWTREKKNN</sequence>
<dbReference type="EMBL" id="JARJFB010000053">
    <property type="protein sequence ID" value="MEA0970861.1"/>
    <property type="molecule type" value="Genomic_DNA"/>
</dbReference>
<evidence type="ECO:0000259" key="3">
    <source>
        <dbReference type="Pfam" id="PF00326"/>
    </source>
</evidence>
<dbReference type="SUPFAM" id="SSF82171">
    <property type="entry name" value="DPP6 N-terminal domain-like"/>
    <property type="match status" value="1"/>
</dbReference>
<dbReference type="PRINTS" id="PR00862">
    <property type="entry name" value="PROLIGOPTASE"/>
</dbReference>
<keyword evidence="1" id="KW-0378">Hydrolase</keyword>
<dbReference type="SUPFAM" id="SSF53474">
    <property type="entry name" value="alpha/beta-Hydrolases"/>
    <property type="match status" value="1"/>
</dbReference>
<feature type="transmembrane region" description="Helical" evidence="2">
    <location>
        <begin position="21"/>
        <end position="38"/>
    </location>
</feature>
<dbReference type="InterPro" id="IPR029058">
    <property type="entry name" value="AB_hydrolase_fold"/>
</dbReference>
<protein>
    <submittedName>
        <fullName evidence="4">S9 family peptidase</fullName>
    </submittedName>
</protein>
<dbReference type="Gene3D" id="2.120.10.30">
    <property type="entry name" value="TolB, C-terminal domain"/>
    <property type="match status" value="1"/>
</dbReference>
<keyword evidence="2" id="KW-1133">Transmembrane helix</keyword>
<gene>
    <name evidence="4" type="ORF">Megvenef_00830</name>
</gene>
<dbReference type="InterPro" id="IPR002470">
    <property type="entry name" value="Peptidase_S9A"/>
</dbReference>
<keyword evidence="2" id="KW-0812">Transmembrane</keyword>
<dbReference type="Pfam" id="PF00326">
    <property type="entry name" value="Peptidase_S9"/>
    <property type="match status" value="1"/>
</dbReference>
<dbReference type="Proteomes" id="UP001291687">
    <property type="component" value="Unassembled WGS sequence"/>
</dbReference>
<dbReference type="InterPro" id="IPR001375">
    <property type="entry name" value="Peptidase_S9_cat"/>
</dbReference>
<dbReference type="InterPro" id="IPR011042">
    <property type="entry name" value="6-blade_b-propeller_TolB-like"/>
</dbReference>
<name>A0ABU5NCF2_9RICK</name>
<keyword evidence="5" id="KW-1185">Reference proteome</keyword>
<accession>A0ABU5NCF2</accession>
<evidence type="ECO:0000313" key="4">
    <source>
        <dbReference type="EMBL" id="MEA0970861.1"/>
    </source>
</evidence>
<dbReference type="Gene3D" id="3.40.50.1820">
    <property type="entry name" value="alpha/beta hydrolase"/>
    <property type="match status" value="1"/>
</dbReference>
<reference evidence="4 5" key="1">
    <citation type="submission" date="2023-03" db="EMBL/GenBank/DDBJ databases">
        <title>Host association and intracellularity evolved multiple times independently in the Rickettsiales.</title>
        <authorList>
            <person name="Castelli M."/>
            <person name="Nardi T."/>
            <person name="Gammuto L."/>
            <person name="Bellinzona G."/>
            <person name="Sabaneyeva E."/>
            <person name="Potekhin A."/>
            <person name="Serra V."/>
            <person name="Petroni G."/>
            <person name="Sassera D."/>
        </authorList>
    </citation>
    <scope>NUCLEOTIDE SEQUENCE [LARGE SCALE GENOMIC DNA]</scope>
    <source>
        <strain evidence="4 5">Sr 2-6</strain>
    </source>
</reference>
<dbReference type="PANTHER" id="PTHR42776">
    <property type="entry name" value="SERINE PEPTIDASE S9 FAMILY MEMBER"/>
    <property type="match status" value="1"/>
</dbReference>